<keyword evidence="6" id="KW-0648">Protein biosynthesis</keyword>
<dbReference type="PROSITE" id="PS00178">
    <property type="entry name" value="AA_TRNA_LIGASE_I"/>
    <property type="match status" value="1"/>
</dbReference>
<name>A0A835IIR0_9MAGN</name>
<comment type="similarity">
    <text evidence="6">Belongs to the class-I aminoacyl-tRNA synthetase family.</text>
</comment>
<dbReference type="GO" id="GO:0004814">
    <property type="term" value="F:arginine-tRNA ligase activity"/>
    <property type="evidence" value="ECO:0007669"/>
    <property type="project" value="InterPro"/>
</dbReference>
<keyword evidence="4 6" id="KW-0030">Aminoacyl-tRNA synthetase</keyword>
<dbReference type="PANTHER" id="PTHR11956">
    <property type="entry name" value="ARGINYL-TRNA SYNTHETASE"/>
    <property type="match status" value="1"/>
</dbReference>
<keyword evidence="1 6" id="KW-0436">Ligase</keyword>
<reference evidence="10 11" key="1">
    <citation type="submission" date="2020-10" db="EMBL/GenBank/DDBJ databases">
        <title>The Coptis chinensis genome and diversification of protoberbering-type alkaloids.</title>
        <authorList>
            <person name="Wang B."/>
            <person name="Shu S."/>
            <person name="Song C."/>
            <person name="Liu Y."/>
        </authorList>
    </citation>
    <scope>NUCLEOTIDE SEQUENCE [LARGE SCALE GENOMIC DNA]</scope>
    <source>
        <strain evidence="10">HL-2020</strain>
        <tissue evidence="10">Leaf</tissue>
    </source>
</reference>
<dbReference type="Pfam" id="PF03485">
    <property type="entry name" value="Arg_tRNA_synt_N"/>
    <property type="match status" value="1"/>
</dbReference>
<keyword evidence="7" id="KW-1133">Transmembrane helix</keyword>
<dbReference type="InterPro" id="IPR005148">
    <property type="entry name" value="Arg-tRNA-synth_N"/>
</dbReference>
<dbReference type="PANTHER" id="PTHR11956:SF5">
    <property type="entry name" value="ARGININE--TRNA LIGASE, CYTOPLASMIC"/>
    <property type="match status" value="1"/>
</dbReference>
<evidence type="ECO:0000313" key="11">
    <source>
        <dbReference type="Proteomes" id="UP000631114"/>
    </source>
</evidence>
<dbReference type="Gene3D" id="3.40.50.620">
    <property type="entry name" value="HUPs"/>
    <property type="match status" value="1"/>
</dbReference>
<dbReference type="PRINTS" id="PR01038">
    <property type="entry name" value="TRNASYNTHARG"/>
</dbReference>
<dbReference type="GO" id="GO:0048608">
    <property type="term" value="P:reproductive structure development"/>
    <property type="evidence" value="ECO:0007669"/>
    <property type="project" value="UniProtKB-ARBA"/>
</dbReference>
<dbReference type="InterPro" id="IPR036695">
    <property type="entry name" value="Arg-tRNA-synth_N_sf"/>
</dbReference>
<dbReference type="Proteomes" id="UP000631114">
    <property type="component" value="Unassembled WGS sequence"/>
</dbReference>
<keyword evidence="2 6" id="KW-0547">Nucleotide-binding</keyword>
<protein>
    <recommendedName>
        <fullName evidence="5">Arginyl-tRNA synthetase</fullName>
    </recommendedName>
</protein>
<dbReference type="SUPFAM" id="SSF55190">
    <property type="entry name" value="Arginyl-tRNA synthetase (ArgRS), N-terminal 'additional' domain"/>
    <property type="match status" value="1"/>
</dbReference>
<evidence type="ECO:0000313" key="10">
    <source>
        <dbReference type="EMBL" id="KAF9617924.1"/>
    </source>
</evidence>
<dbReference type="OrthoDB" id="1686325at2759"/>
<organism evidence="10 11">
    <name type="scientific">Coptis chinensis</name>
    <dbReference type="NCBI Taxonomy" id="261450"/>
    <lineage>
        <taxon>Eukaryota</taxon>
        <taxon>Viridiplantae</taxon>
        <taxon>Streptophyta</taxon>
        <taxon>Embryophyta</taxon>
        <taxon>Tracheophyta</taxon>
        <taxon>Spermatophyta</taxon>
        <taxon>Magnoliopsida</taxon>
        <taxon>Ranunculales</taxon>
        <taxon>Ranunculaceae</taxon>
        <taxon>Coptidoideae</taxon>
        <taxon>Coptis</taxon>
    </lineage>
</organism>
<comment type="caution">
    <text evidence="10">The sequence shown here is derived from an EMBL/GenBank/DDBJ whole genome shotgun (WGS) entry which is preliminary data.</text>
</comment>
<dbReference type="GO" id="GO:0005524">
    <property type="term" value="F:ATP binding"/>
    <property type="evidence" value="ECO:0007669"/>
    <property type="project" value="UniProtKB-KW"/>
</dbReference>
<dbReference type="InterPro" id="IPR001412">
    <property type="entry name" value="aa-tRNA-synth_I_CS"/>
</dbReference>
<dbReference type="Pfam" id="PF00750">
    <property type="entry name" value="tRNA-synt_1d"/>
    <property type="match status" value="1"/>
</dbReference>
<feature type="domain" description="Arginyl-tRNA synthetase catalytic core" evidence="8">
    <location>
        <begin position="73"/>
        <end position="127"/>
    </location>
</feature>
<dbReference type="Gene3D" id="3.30.1360.70">
    <property type="entry name" value="Arginyl tRNA synthetase N-terminal domain"/>
    <property type="match status" value="1"/>
</dbReference>
<dbReference type="EMBL" id="JADFTS010000003">
    <property type="protein sequence ID" value="KAF9617924.1"/>
    <property type="molecule type" value="Genomic_DNA"/>
</dbReference>
<proteinExistence type="inferred from homology"/>
<dbReference type="GO" id="GO:0005737">
    <property type="term" value="C:cytoplasm"/>
    <property type="evidence" value="ECO:0007669"/>
    <property type="project" value="InterPro"/>
</dbReference>
<evidence type="ECO:0000259" key="9">
    <source>
        <dbReference type="Pfam" id="PF03485"/>
    </source>
</evidence>
<evidence type="ECO:0000256" key="1">
    <source>
        <dbReference type="ARBA" id="ARBA00022598"/>
    </source>
</evidence>
<gene>
    <name evidence="10" type="ORF">IFM89_039205</name>
</gene>
<accession>A0A835IIR0</accession>
<dbReference type="GO" id="GO:0006420">
    <property type="term" value="P:arginyl-tRNA aminoacylation"/>
    <property type="evidence" value="ECO:0007669"/>
    <property type="project" value="InterPro"/>
</dbReference>
<dbReference type="SUPFAM" id="SSF52374">
    <property type="entry name" value="Nucleotidylyl transferase"/>
    <property type="match status" value="1"/>
</dbReference>
<evidence type="ECO:0000256" key="7">
    <source>
        <dbReference type="SAM" id="Phobius"/>
    </source>
</evidence>
<dbReference type="GO" id="GO:0009791">
    <property type="term" value="P:post-embryonic development"/>
    <property type="evidence" value="ECO:0007669"/>
    <property type="project" value="UniProtKB-ARBA"/>
</dbReference>
<evidence type="ECO:0000256" key="4">
    <source>
        <dbReference type="ARBA" id="ARBA00023146"/>
    </source>
</evidence>
<keyword evidence="7" id="KW-0812">Transmembrane</keyword>
<feature type="domain" description="Arginyl tRNA synthetase N-terminal" evidence="9">
    <location>
        <begin position="15"/>
        <end position="49"/>
    </location>
</feature>
<keyword evidence="11" id="KW-1185">Reference proteome</keyword>
<sequence>MSLWALVKGKSTQFKGPPAIGQAIRGTLPETEMIEESSVAGPGFVNIVLSSKWIAKSIEKMLKSGIEIWAPRLNLKTAVVDFSLPNIAKEMHVGHLRSTIIGDALARMLEFSNVNVLRRNHVGDWGTGGPFANMLIFFPFIILHFITSYLVETGKYSRLFVAL</sequence>
<keyword evidence="7" id="KW-0472">Membrane</keyword>
<evidence type="ECO:0000256" key="3">
    <source>
        <dbReference type="ARBA" id="ARBA00022840"/>
    </source>
</evidence>
<evidence type="ECO:0000256" key="6">
    <source>
        <dbReference type="RuleBase" id="RU363038"/>
    </source>
</evidence>
<evidence type="ECO:0000259" key="8">
    <source>
        <dbReference type="Pfam" id="PF00750"/>
    </source>
</evidence>
<dbReference type="InterPro" id="IPR001278">
    <property type="entry name" value="Arg-tRNA-ligase"/>
</dbReference>
<evidence type="ECO:0000256" key="5">
    <source>
        <dbReference type="ARBA" id="ARBA00033033"/>
    </source>
</evidence>
<dbReference type="InterPro" id="IPR035684">
    <property type="entry name" value="ArgRS_core"/>
</dbReference>
<feature type="transmembrane region" description="Helical" evidence="7">
    <location>
        <begin position="131"/>
        <end position="151"/>
    </location>
</feature>
<dbReference type="AlphaFoldDB" id="A0A835IIR0"/>
<keyword evidence="3 6" id="KW-0067">ATP-binding</keyword>
<dbReference type="InterPro" id="IPR014729">
    <property type="entry name" value="Rossmann-like_a/b/a_fold"/>
</dbReference>
<evidence type="ECO:0000256" key="2">
    <source>
        <dbReference type="ARBA" id="ARBA00022741"/>
    </source>
</evidence>